<evidence type="ECO:0000313" key="2">
    <source>
        <dbReference type="EMBL" id="HAT6346317.1"/>
    </source>
</evidence>
<feature type="region of interest" description="Disordered" evidence="1">
    <location>
        <begin position="1"/>
        <end position="49"/>
    </location>
</feature>
<accession>A0AAD3UDR1</accession>
<dbReference type="SUPFAM" id="SSF58100">
    <property type="entry name" value="Bacterial hemolysins"/>
    <property type="match status" value="1"/>
</dbReference>
<dbReference type="Gene3D" id="1.20.1170.10">
    <property type="match status" value="1"/>
</dbReference>
<proteinExistence type="predicted"/>
<sequence length="429" mass="46243">MPFPRVSLSRHQRRDRPTSSRGEQHDAAGYPTTSPHPRTGGMFPRQPARRHHYGDHVMTTIATLALGDQGLLAAYLSATSPALLNQTYANLLLMQQSLANSEIDSTLAVKIEAYQAQMMNQARYYQQTNLSGLIHLLSNGSNFYALVAAFNRLLGQEDDAAVLAGGARLGQQLTSLVDQAQGYRLNAQALNTRVQVAWGSLRPLMTQFNGVITQLEQDLMADAKRQTEIIDALNQAIAANIQAIVDEGGKAGEGVNQLGRAIVTSLTLEQKPADKGAKPATSQEIAKETDQQTQYMISGLEALSSGIAGSSQAARELKTNTDKLAQAYQALAATNTLLSVAKSVQAQNQLFVDTYSRVADTVTQLPAGWQKVADAYQGAVPVVTDLNSPDDVRQLRRTVALNTQSWQLLSSQVDDIKAAYAGNGILPDA</sequence>
<reference evidence="2" key="2">
    <citation type="submission" date="2020-01" db="EMBL/GenBank/DDBJ databases">
        <authorList>
            <consortium name="NCBI Pathogen Detection Project"/>
        </authorList>
    </citation>
    <scope>NUCLEOTIDE SEQUENCE</scope>
    <source>
        <strain evidence="2">OLC2673_Aeromonas</strain>
    </source>
</reference>
<evidence type="ECO:0000313" key="3">
    <source>
        <dbReference type="Proteomes" id="UP000859505"/>
    </source>
</evidence>
<evidence type="ECO:0000256" key="1">
    <source>
        <dbReference type="SAM" id="MobiDB-lite"/>
    </source>
</evidence>
<feature type="compositionally biased region" description="Basic and acidic residues" evidence="1">
    <location>
        <begin position="15"/>
        <end position="26"/>
    </location>
</feature>
<protein>
    <submittedName>
        <fullName evidence="2">Alpha-helical pore-forming toxin family protein</fullName>
    </submittedName>
</protein>
<organism evidence="2 3">
    <name type="scientific">Aeromonas hydrophila</name>
    <dbReference type="NCBI Taxonomy" id="644"/>
    <lineage>
        <taxon>Bacteria</taxon>
        <taxon>Pseudomonadati</taxon>
        <taxon>Pseudomonadota</taxon>
        <taxon>Gammaproteobacteria</taxon>
        <taxon>Aeromonadales</taxon>
        <taxon>Aeromonadaceae</taxon>
        <taxon>Aeromonas</taxon>
    </lineage>
</organism>
<reference evidence="2" key="1">
    <citation type="journal article" date="2018" name="Genome Biol.">
        <title>SKESA: strategic k-mer extension for scrupulous assemblies.</title>
        <authorList>
            <person name="Souvorov A."/>
            <person name="Agarwala R."/>
            <person name="Lipman D.J."/>
        </authorList>
    </citation>
    <scope>NUCLEOTIDE SEQUENCE</scope>
    <source>
        <strain evidence="2">OLC2673_Aeromonas</strain>
    </source>
</reference>
<dbReference type="Proteomes" id="UP000859505">
    <property type="component" value="Unassembled WGS sequence"/>
</dbReference>
<gene>
    <name evidence="2" type="ORF">JAJ28_004124</name>
</gene>
<name>A0AAD3UDR1_AERHY</name>
<dbReference type="AlphaFoldDB" id="A0AAD3UDR1"/>
<comment type="caution">
    <text evidence="2">The sequence shown here is derived from an EMBL/GenBank/DDBJ whole genome shotgun (WGS) entry which is preliminary data.</text>
</comment>
<dbReference type="EMBL" id="DACTUL010000049">
    <property type="protein sequence ID" value="HAT6346317.1"/>
    <property type="molecule type" value="Genomic_DNA"/>
</dbReference>